<evidence type="ECO:0000256" key="1">
    <source>
        <dbReference type="ARBA" id="ARBA00005655"/>
    </source>
</evidence>
<dbReference type="GO" id="GO:0006376">
    <property type="term" value="P:mRNA splice site recognition"/>
    <property type="evidence" value="ECO:0007669"/>
    <property type="project" value="InterPro"/>
</dbReference>
<dbReference type="Pfam" id="PF03194">
    <property type="entry name" value="LUC7"/>
    <property type="match status" value="1"/>
</dbReference>
<accession>A0A7S1IX56</accession>
<dbReference type="EMBL" id="HBGA01098048">
    <property type="protein sequence ID" value="CAD9025467.1"/>
    <property type="molecule type" value="Transcribed_RNA"/>
</dbReference>
<dbReference type="GO" id="GO:0003729">
    <property type="term" value="F:mRNA binding"/>
    <property type="evidence" value="ECO:0007669"/>
    <property type="project" value="InterPro"/>
</dbReference>
<dbReference type="GO" id="GO:0005685">
    <property type="term" value="C:U1 snRNP"/>
    <property type="evidence" value="ECO:0007669"/>
    <property type="project" value="InterPro"/>
</dbReference>
<sequence length="303" mass="36207">MLDELMGSDRNMLPSERAKRKRHFSDDDVCKNFLVRFCFNGLFDKTKCDLGTCRFIHPDTLKEEWERFPNKGKYPYERDFLATCNRMIADVDSRTKRLKAKYNTDNINTLRRELDETIRKTEEYAEEGKIDESAAMNIKMEAIQAQLKKLEAGAPDGQVVLLPGGEKNVIPCDVCGAAVSRDQISHFEGKQHIGYEAIRAAAAELEKSLSERTEQPESKERKGSRERDQDRDRERERDRDRGRDDRDRRDSRDQDRDRRDRDRDRDRDRHRDYDRDRGYGRDRDRGDRDRYYDRDRDWKRPRW</sequence>
<gene>
    <name evidence="3" type="ORF">EGYM00392_LOCUS36595</name>
</gene>
<proteinExistence type="inferred from homology"/>
<name>A0A7S1IX56_9EUGL</name>
<dbReference type="InterPro" id="IPR004882">
    <property type="entry name" value="Luc7-rel"/>
</dbReference>
<comment type="similarity">
    <text evidence="1">Belongs to the Luc7 family.</text>
</comment>
<feature type="region of interest" description="Disordered" evidence="2">
    <location>
        <begin position="206"/>
        <end position="303"/>
    </location>
</feature>
<organism evidence="3">
    <name type="scientific">Eutreptiella gymnastica</name>
    <dbReference type="NCBI Taxonomy" id="73025"/>
    <lineage>
        <taxon>Eukaryota</taxon>
        <taxon>Discoba</taxon>
        <taxon>Euglenozoa</taxon>
        <taxon>Euglenida</taxon>
        <taxon>Spirocuta</taxon>
        <taxon>Euglenophyceae</taxon>
        <taxon>Eutreptiales</taxon>
        <taxon>Eutreptiaceae</taxon>
        <taxon>Eutreptiella</taxon>
    </lineage>
</organism>
<protein>
    <submittedName>
        <fullName evidence="3">Uncharacterized protein</fullName>
    </submittedName>
</protein>
<evidence type="ECO:0000313" key="3">
    <source>
        <dbReference type="EMBL" id="CAD9025467.1"/>
    </source>
</evidence>
<reference evidence="3" key="1">
    <citation type="submission" date="2021-01" db="EMBL/GenBank/DDBJ databases">
        <authorList>
            <person name="Corre E."/>
            <person name="Pelletier E."/>
            <person name="Niang G."/>
            <person name="Scheremetjew M."/>
            <person name="Finn R."/>
            <person name="Kale V."/>
            <person name="Holt S."/>
            <person name="Cochrane G."/>
            <person name="Meng A."/>
            <person name="Brown T."/>
            <person name="Cohen L."/>
        </authorList>
    </citation>
    <scope>NUCLEOTIDE SEQUENCE</scope>
    <source>
        <strain evidence="3">NIES-381</strain>
    </source>
</reference>
<evidence type="ECO:0000256" key="2">
    <source>
        <dbReference type="SAM" id="MobiDB-lite"/>
    </source>
</evidence>
<dbReference type="PANTHER" id="PTHR12375">
    <property type="entry name" value="RNA-BINDING PROTEIN LUC7-RELATED"/>
    <property type="match status" value="1"/>
</dbReference>
<dbReference type="AlphaFoldDB" id="A0A7S1IX56"/>